<comment type="function">
    <text evidence="10">Lyase that catalyzes the covalent linking of the heme group to the cytochrome C apoprotein to produce the mature functional cytochrome.</text>
</comment>
<keyword evidence="14" id="KW-1185">Reference proteome</keyword>
<keyword evidence="7 10" id="KW-0496">Mitochondrion</keyword>
<evidence type="ECO:0000256" key="3">
    <source>
        <dbReference type="ARBA" id="ARBA00022617"/>
    </source>
</evidence>
<dbReference type="PROSITE" id="PS00822">
    <property type="entry name" value="CYTO_HEME_LYASE_2"/>
    <property type="match status" value="1"/>
</dbReference>
<organism evidence="13 14">
    <name type="scientific">Puccinia coronata f. sp. avenae</name>
    <dbReference type="NCBI Taxonomy" id="200324"/>
    <lineage>
        <taxon>Eukaryota</taxon>
        <taxon>Fungi</taxon>
        <taxon>Dikarya</taxon>
        <taxon>Basidiomycota</taxon>
        <taxon>Pucciniomycotina</taxon>
        <taxon>Pucciniomycetes</taxon>
        <taxon>Pucciniales</taxon>
        <taxon>Pucciniaceae</taxon>
        <taxon>Puccinia</taxon>
    </lineage>
</organism>
<dbReference type="Proteomes" id="UP000235392">
    <property type="component" value="Unassembled WGS sequence"/>
</dbReference>
<sequence>MGNTQSTSLQQQQEAKKNTRKNACPVIHSTENELHINPSNNIPELPQTPVPGQKTILSLNRTLSSIPKAIIPGLSTEQSRSACPVQHGDRGSNEQQDSKQTWVYPSPQQFYNALVRKGWETPEEAIPIMVDIHNWMNEAVWGEVLRWETRYYPAPHPPPPHTSGSQSHNNLSEQHPSTPNISLVKFQGRPQDLSPKARFHLLLSKVFPQLYNPVRPFDRHDWSICREDPTQAQQDLAVDSQKISRYVIDYYNGGHDQHGNPVFHFDVRPAIDDLDSLVVRLKEWARLKNERWFGIPDAADNSTPNPAAETTSIVQRDA</sequence>
<dbReference type="EMBL" id="PGCI01000347">
    <property type="protein sequence ID" value="PLW28954.1"/>
    <property type="molecule type" value="Genomic_DNA"/>
</dbReference>
<dbReference type="PANTHER" id="PTHR12743:SF3">
    <property type="entry name" value="HOLOCYTOCHROME-C SYNTHASE"/>
    <property type="match status" value="1"/>
</dbReference>
<protein>
    <recommendedName>
        <fullName evidence="10">Holocytochrome c-type synthase</fullName>
        <ecNumber evidence="10">4.4.1.17</ecNumber>
    </recommendedName>
</protein>
<dbReference type="Proteomes" id="UP000235388">
    <property type="component" value="Unassembled WGS sequence"/>
</dbReference>
<evidence type="ECO:0000313" key="15">
    <source>
        <dbReference type="Proteomes" id="UP000235392"/>
    </source>
</evidence>
<dbReference type="GO" id="GO:0046872">
    <property type="term" value="F:metal ion binding"/>
    <property type="evidence" value="ECO:0007669"/>
    <property type="project" value="UniProtKB-KW"/>
</dbReference>
<evidence type="ECO:0000256" key="1">
    <source>
        <dbReference type="ARBA" id="ARBA00004273"/>
    </source>
</evidence>
<dbReference type="EC" id="4.4.1.17" evidence="10"/>
<evidence type="ECO:0000313" key="14">
    <source>
        <dbReference type="Proteomes" id="UP000235388"/>
    </source>
</evidence>
<name>A0A2N5W066_9BASI</name>
<keyword evidence="5 10" id="KW-0999">Mitochondrion inner membrane</keyword>
<feature type="region of interest" description="Disordered" evidence="11">
    <location>
        <begin position="156"/>
        <end position="179"/>
    </location>
</feature>
<accession>A0A2N5W066</accession>
<dbReference type="GO" id="GO:0004408">
    <property type="term" value="F:holocytochrome-c synthase activity"/>
    <property type="evidence" value="ECO:0007669"/>
    <property type="project" value="UniProtKB-EC"/>
</dbReference>
<evidence type="ECO:0000256" key="4">
    <source>
        <dbReference type="ARBA" id="ARBA00022723"/>
    </source>
</evidence>
<gene>
    <name evidence="13" type="ORF">PCANC_03553</name>
    <name evidence="12" type="ORF">PCASD_17630</name>
</gene>
<dbReference type="OrthoDB" id="4243at2759"/>
<evidence type="ECO:0000256" key="2">
    <source>
        <dbReference type="ARBA" id="ARBA00007255"/>
    </source>
</evidence>
<feature type="region of interest" description="Disordered" evidence="11">
    <location>
        <begin position="297"/>
        <end position="318"/>
    </location>
</feature>
<keyword evidence="3 10" id="KW-0349">Heme</keyword>
<evidence type="ECO:0000256" key="8">
    <source>
        <dbReference type="ARBA" id="ARBA00023136"/>
    </source>
</evidence>
<feature type="compositionally biased region" description="Polar residues" evidence="11">
    <location>
        <begin position="93"/>
        <end position="102"/>
    </location>
</feature>
<comment type="similarity">
    <text evidence="2 10">Belongs to the cytochrome c-type heme lyase family.</text>
</comment>
<dbReference type="EMBL" id="PGCJ01000030">
    <property type="protein sequence ID" value="PLW55617.1"/>
    <property type="molecule type" value="Genomic_DNA"/>
</dbReference>
<evidence type="ECO:0000256" key="6">
    <source>
        <dbReference type="ARBA" id="ARBA00023004"/>
    </source>
</evidence>
<feature type="compositionally biased region" description="Polar residues" evidence="11">
    <location>
        <begin position="162"/>
        <end position="179"/>
    </location>
</feature>
<feature type="region of interest" description="Disordered" evidence="11">
    <location>
        <begin position="75"/>
        <end position="102"/>
    </location>
</feature>
<feature type="compositionally biased region" description="Polar residues" evidence="11">
    <location>
        <begin position="300"/>
        <end position="318"/>
    </location>
</feature>
<keyword evidence="6 10" id="KW-0408">Iron</keyword>
<evidence type="ECO:0000313" key="13">
    <source>
        <dbReference type="EMBL" id="PLW55617.1"/>
    </source>
</evidence>
<dbReference type="GO" id="GO:0005743">
    <property type="term" value="C:mitochondrial inner membrane"/>
    <property type="evidence" value="ECO:0007669"/>
    <property type="project" value="UniProtKB-SubCell"/>
</dbReference>
<keyword evidence="4 10" id="KW-0479">Metal-binding</keyword>
<keyword evidence="9 10" id="KW-0456">Lyase</keyword>
<comment type="caution">
    <text evidence="13">The sequence shown here is derived from an EMBL/GenBank/DDBJ whole genome shotgun (WGS) entry which is preliminary data.</text>
</comment>
<reference evidence="14 15" key="1">
    <citation type="submission" date="2017-11" db="EMBL/GenBank/DDBJ databases">
        <title>De novo assembly and phasing of dikaryotic genomes from two isolates of Puccinia coronata f. sp. avenae, the causal agent of oat crown rust.</title>
        <authorList>
            <person name="Miller M.E."/>
            <person name="Zhang Y."/>
            <person name="Omidvar V."/>
            <person name="Sperschneider J."/>
            <person name="Schwessinger B."/>
            <person name="Raley C."/>
            <person name="Palmer J.M."/>
            <person name="Garnica D."/>
            <person name="Upadhyaya N."/>
            <person name="Rathjen J."/>
            <person name="Taylor J.M."/>
            <person name="Park R.F."/>
            <person name="Dodds P.N."/>
            <person name="Hirsch C.D."/>
            <person name="Kianian S.F."/>
            <person name="Figueroa M."/>
        </authorList>
    </citation>
    <scope>NUCLEOTIDE SEQUENCE [LARGE SCALE GENOMIC DNA]</scope>
    <source>
        <strain evidence="13">12NC29</strain>
        <strain evidence="12">12SD80</strain>
    </source>
</reference>
<evidence type="ECO:0000313" key="12">
    <source>
        <dbReference type="EMBL" id="PLW28954.1"/>
    </source>
</evidence>
<feature type="compositionally biased region" description="Polar residues" evidence="11">
    <location>
        <begin position="1"/>
        <end position="13"/>
    </location>
</feature>
<evidence type="ECO:0000256" key="5">
    <source>
        <dbReference type="ARBA" id="ARBA00022792"/>
    </source>
</evidence>
<comment type="subcellular location">
    <subcellularLocation>
        <location evidence="1 10">Mitochondrion inner membrane</location>
    </subcellularLocation>
</comment>
<dbReference type="Pfam" id="PF01265">
    <property type="entry name" value="Cyto_heme_lyase"/>
    <property type="match status" value="1"/>
</dbReference>
<evidence type="ECO:0000256" key="11">
    <source>
        <dbReference type="SAM" id="MobiDB-lite"/>
    </source>
</evidence>
<evidence type="ECO:0000256" key="7">
    <source>
        <dbReference type="ARBA" id="ARBA00023128"/>
    </source>
</evidence>
<dbReference type="PANTHER" id="PTHR12743">
    <property type="entry name" value="CYTOCHROME C1 HEME LYASE"/>
    <property type="match status" value="1"/>
</dbReference>
<proteinExistence type="inferred from homology"/>
<comment type="catalytic activity">
    <reaction evidence="10">
        <text>holo-[cytochrome c] = apo-[cytochrome c] + heme b</text>
        <dbReference type="Rhea" id="RHEA:22648"/>
        <dbReference type="Rhea" id="RHEA-COMP:10725"/>
        <dbReference type="Rhea" id="RHEA-COMP:10726"/>
        <dbReference type="ChEBI" id="CHEBI:29950"/>
        <dbReference type="ChEBI" id="CHEBI:60344"/>
        <dbReference type="ChEBI" id="CHEBI:83739"/>
        <dbReference type="EC" id="4.4.1.17"/>
    </reaction>
</comment>
<dbReference type="STRING" id="200324.A0A2N5W066"/>
<dbReference type="InterPro" id="IPR000511">
    <property type="entry name" value="Holocyt_c/c1_synthase"/>
</dbReference>
<feature type="region of interest" description="Disordered" evidence="11">
    <location>
        <begin position="1"/>
        <end position="22"/>
    </location>
</feature>
<keyword evidence="8 10" id="KW-0472">Membrane</keyword>
<evidence type="ECO:0000256" key="10">
    <source>
        <dbReference type="RuleBase" id="RU363130"/>
    </source>
</evidence>
<dbReference type="AlphaFoldDB" id="A0A2N5W066"/>
<evidence type="ECO:0000256" key="9">
    <source>
        <dbReference type="ARBA" id="ARBA00023239"/>
    </source>
</evidence>